<accession>A0A4Y7RSI5</accession>
<protein>
    <recommendedName>
        <fullName evidence="1">Carbohydrate binding module family 25 domain-containing protein</fullName>
    </recommendedName>
</protein>
<dbReference type="Proteomes" id="UP000297597">
    <property type="component" value="Unassembled WGS sequence"/>
</dbReference>
<name>A0A4Y7RSI5_9FIRM</name>
<dbReference type="AlphaFoldDB" id="A0A4Y7RSI5"/>
<gene>
    <name evidence="2" type="ORF">Pmgp_01762</name>
</gene>
<keyword evidence="3" id="KW-1185">Reference proteome</keyword>
<organism evidence="2 3">
    <name type="scientific">Pelotomaculum propionicicum</name>
    <dbReference type="NCBI Taxonomy" id="258475"/>
    <lineage>
        <taxon>Bacteria</taxon>
        <taxon>Bacillati</taxon>
        <taxon>Bacillota</taxon>
        <taxon>Clostridia</taxon>
        <taxon>Eubacteriales</taxon>
        <taxon>Desulfotomaculaceae</taxon>
        <taxon>Pelotomaculum</taxon>
    </lineage>
</organism>
<dbReference type="SMART" id="SM01066">
    <property type="entry name" value="CBM_25"/>
    <property type="match status" value="1"/>
</dbReference>
<evidence type="ECO:0000313" key="2">
    <source>
        <dbReference type="EMBL" id="TEB11227.1"/>
    </source>
</evidence>
<dbReference type="EMBL" id="QFFZ01000016">
    <property type="protein sequence ID" value="TEB11227.1"/>
    <property type="molecule type" value="Genomic_DNA"/>
</dbReference>
<comment type="caution">
    <text evidence="2">The sequence shown here is derived from an EMBL/GenBank/DDBJ whole genome shotgun (WGS) entry which is preliminary data.</text>
</comment>
<sequence>MANPTRFGKGEARLKAMHEADYPGGVVVDPTPITAGEEVTVFYNGLLGKEGKGQVYLHYGYGPHDKWRNISSVSMEKSGWGWVSNVDMPEHEGRFNFCFKDGAEHWDNNNGVNWSFEIHNGSKRY</sequence>
<dbReference type="RefSeq" id="WP_134213620.1">
    <property type="nucleotide sequence ID" value="NZ_QFFZ01000016.1"/>
</dbReference>
<proteinExistence type="predicted"/>
<dbReference type="InterPro" id="IPR005085">
    <property type="entry name" value="CBM25"/>
</dbReference>
<evidence type="ECO:0000259" key="1">
    <source>
        <dbReference type="SMART" id="SM01066"/>
    </source>
</evidence>
<dbReference type="InterPro" id="IPR013783">
    <property type="entry name" value="Ig-like_fold"/>
</dbReference>
<feature type="domain" description="Carbohydrate binding module family 25" evidence="1">
    <location>
        <begin position="36"/>
        <end position="119"/>
    </location>
</feature>
<reference evidence="2 3" key="1">
    <citation type="journal article" date="2018" name="Environ. Microbiol.">
        <title>Novel energy conservation strategies and behaviour of Pelotomaculum schinkii driving syntrophic propionate catabolism.</title>
        <authorList>
            <person name="Hidalgo-Ahumada C.A.P."/>
            <person name="Nobu M.K."/>
            <person name="Narihiro T."/>
            <person name="Tamaki H."/>
            <person name="Liu W.T."/>
            <person name="Kamagata Y."/>
            <person name="Stams A.J.M."/>
            <person name="Imachi H."/>
            <person name="Sousa D.Z."/>
        </authorList>
    </citation>
    <scope>NUCLEOTIDE SEQUENCE [LARGE SCALE GENOMIC DNA]</scope>
    <source>
        <strain evidence="2 3">MGP</strain>
    </source>
</reference>
<dbReference type="Pfam" id="PF16760">
    <property type="entry name" value="CBM53"/>
    <property type="match status" value="1"/>
</dbReference>
<dbReference type="OrthoDB" id="1683298at2"/>
<dbReference type="Gene3D" id="2.60.40.10">
    <property type="entry name" value="Immunoglobulins"/>
    <property type="match status" value="1"/>
</dbReference>
<dbReference type="GO" id="GO:2001070">
    <property type="term" value="F:starch binding"/>
    <property type="evidence" value="ECO:0007669"/>
    <property type="project" value="InterPro"/>
</dbReference>
<evidence type="ECO:0000313" key="3">
    <source>
        <dbReference type="Proteomes" id="UP000297597"/>
    </source>
</evidence>